<sequence>MKIAHGYQVLTTLLNGKLSTIRGSYSGNENLWRQVIATWLPLSLFTDTAGALAAELFNTITQNLRDHRICRCSQELPCGISSPLPDSAVFSGRGGLCYGGPQALATMIQSGT</sequence>
<gene>
    <name evidence="1" type="ORF">K504DRAFT_504721</name>
</gene>
<dbReference type="EMBL" id="MU005775">
    <property type="protein sequence ID" value="KAF2706599.1"/>
    <property type="molecule type" value="Genomic_DNA"/>
</dbReference>
<dbReference type="OrthoDB" id="2019572at2759"/>
<reference evidence="1" key="1">
    <citation type="journal article" date="2020" name="Stud. Mycol.">
        <title>101 Dothideomycetes genomes: a test case for predicting lifestyles and emergence of pathogens.</title>
        <authorList>
            <person name="Haridas S."/>
            <person name="Albert R."/>
            <person name="Binder M."/>
            <person name="Bloem J."/>
            <person name="Labutti K."/>
            <person name="Salamov A."/>
            <person name="Andreopoulos B."/>
            <person name="Baker S."/>
            <person name="Barry K."/>
            <person name="Bills G."/>
            <person name="Bluhm B."/>
            <person name="Cannon C."/>
            <person name="Castanera R."/>
            <person name="Culley D."/>
            <person name="Daum C."/>
            <person name="Ezra D."/>
            <person name="Gonzalez J."/>
            <person name="Henrissat B."/>
            <person name="Kuo A."/>
            <person name="Liang C."/>
            <person name="Lipzen A."/>
            <person name="Lutzoni F."/>
            <person name="Magnuson J."/>
            <person name="Mondo S."/>
            <person name="Nolan M."/>
            <person name="Ohm R."/>
            <person name="Pangilinan J."/>
            <person name="Park H.-J."/>
            <person name="Ramirez L."/>
            <person name="Alfaro M."/>
            <person name="Sun H."/>
            <person name="Tritt A."/>
            <person name="Yoshinaga Y."/>
            <person name="Zwiers L.-H."/>
            <person name="Turgeon B."/>
            <person name="Goodwin S."/>
            <person name="Spatafora J."/>
            <person name="Crous P."/>
            <person name="Grigoriev I."/>
        </authorList>
    </citation>
    <scope>NUCLEOTIDE SEQUENCE</scope>
    <source>
        <strain evidence="1">CBS 279.74</strain>
    </source>
</reference>
<evidence type="ECO:0000313" key="1">
    <source>
        <dbReference type="EMBL" id="KAF2706599.1"/>
    </source>
</evidence>
<accession>A0A6G1K159</accession>
<name>A0A6G1K159_9PLEO</name>
<organism evidence="1 2">
    <name type="scientific">Pleomassaria siparia CBS 279.74</name>
    <dbReference type="NCBI Taxonomy" id="1314801"/>
    <lineage>
        <taxon>Eukaryota</taxon>
        <taxon>Fungi</taxon>
        <taxon>Dikarya</taxon>
        <taxon>Ascomycota</taxon>
        <taxon>Pezizomycotina</taxon>
        <taxon>Dothideomycetes</taxon>
        <taxon>Pleosporomycetidae</taxon>
        <taxon>Pleosporales</taxon>
        <taxon>Pleomassariaceae</taxon>
        <taxon>Pleomassaria</taxon>
    </lineage>
</organism>
<evidence type="ECO:0000313" key="2">
    <source>
        <dbReference type="Proteomes" id="UP000799428"/>
    </source>
</evidence>
<proteinExistence type="predicted"/>
<protein>
    <submittedName>
        <fullName evidence="1">Uncharacterized protein</fullName>
    </submittedName>
</protein>
<keyword evidence="2" id="KW-1185">Reference proteome</keyword>
<dbReference type="AlphaFoldDB" id="A0A6G1K159"/>
<dbReference type="Proteomes" id="UP000799428">
    <property type="component" value="Unassembled WGS sequence"/>
</dbReference>